<name>A0A430FBI4_9BIFI</name>
<evidence type="ECO:0000313" key="2">
    <source>
        <dbReference type="Proteomes" id="UP000288607"/>
    </source>
</evidence>
<sequence>MRSPFMTFQRNIIILTTIFLILGISFSIIPQASAYGPSRNTFTMEQPATYPTLNSITNNPDLGDERNFFRVRQTGDTEWKDIIKLEPNKEYEARVIIHNSSADNLNLSAKDIRLSINMPNRENAYVTEAEVNAYLTGSNITPSKIWDNIVLKSDQRFHVAIISAQYYTNFSTEKDGGFKLGNDLFSRIGTPLGYDKLDGTIGTADKDSGYALIRFKAVMKSKIMTWFENNILNKLSTSMTGSAADDWSNTSNDI</sequence>
<dbReference type="RefSeq" id="WP_126030562.1">
    <property type="nucleotide sequence ID" value="NZ_QXGJ01000009.1"/>
</dbReference>
<accession>A0A430FBI4</accession>
<dbReference type="OrthoDB" id="3682732at2"/>
<organism evidence="1 2">
    <name type="scientific">Bifidobacterium callimiconis</name>
    <dbReference type="NCBI Taxonomy" id="2306973"/>
    <lineage>
        <taxon>Bacteria</taxon>
        <taxon>Bacillati</taxon>
        <taxon>Actinomycetota</taxon>
        <taxon>Actinomycetes</taxon>
        <taxon>Bifidobacteriales</taxon>
        <taxon>Bifidobacteriaceae</taxon>
        <taxon>Bifidobacterium</taxon>
    </lineage>
</organism>
<protein>
    <submittedName>
        <fullName evidence="1">Uncharacterized protein</fullName>
    </submittedName>
</protein>
<gene>
    <name evidence="1" type="ORF">D2E23_1754</name>
</gene>
<dbReference type="EMBL" id="QXGJ01000009">
    <property type="protein sequence ID" value="RSX50206.1"/>
    <property type="molecule type" value="Genomic_DNA"/>
</dbReference>
<dbReference type="Proteomes" id="UP000288607">
    <property type="component" value="Unassembled WGS sequence"/>
</dbReference>
<proteinExistence type="predicted"/>
<reference evidence="1 2" key="1">
    <citation type="submission" date="2018-09" db="EMBL/GenBank/DDBJ databases">
        <title>Characterization of the phylogenetic diversity of five novel species belonging to the genus Bifidobacterium.</title>
        <authorList>
            <person name="Lugli G.A."/>
            <person name="Duranti S."/>
            <person name="Milani C."/>
        </authorList>
    </citation>
    <scope>NUCLEOTIDE SEQUENCE [LARGE SCALE GENOMIC DNA]</scope>
    <source>
        <strain evidence="1 2">2028B</strain>
    </source>
</reference>
<keyword evidence="2" id="KW-1185">Reference proteome</keyword>
<evidence type="ECO:0000313" key="1">
    <source>
        <dbReference type="EMBL" id="RSX50206.1"/>
    </source>
</evidence>
<comment type="caution">
    <text evidence="1">The sequence shown here is derived from an EMBL/GenBank/DDBJ whole genome shotgun (WGS) entry which is preliminary data.</text>
</comment>
<dbReference type="AlphaFoldDB" id="A0A430FBI4"/>